<dbReference type="Pfam" id="PF10962">
    <property type="entry name" value="DUF2764"/>
    <property type="match status" value="1"/>
</dbReference>
<name>A0A2A4YIL5_UNCAE</name>
<dbReference type="SUPFAM" id="SSF47473">
    <property type="entry name" value="EF-hand"/>
    <property type="match status" value="1"/>
</dbReference>
<dbReference type="InterPro" id="IPR011992">
    <property type="entry name" value="EF-hand-dom_pair"/>
</dbReference>
<dbReference type="PROSITE" id="PS00018">
    <property type="entry name" value="EF_HAND_1"/>
    <property type="match status" value="1"/>
</dbReference>
<dbReference type="AlphaFoldDB" id="A0A2A4YIL5"/>
<dbReference type="EMBL" id="NVUU01000037">
    <property type="protein sequence ID" value="PCI94531.1"/>
    <property type="molecule type" value="Genomic_DNA"/>
</dbReference>
<dbReference type="Proteomes" id="UP000217838">
    <property type="component" value="Unassembled WGS sequence"/>
</dbReference>
<organism evidence="1 2">
    <name type="scientific">Aerophobetes bacterium</name>
    <dbReference type="NCBI Taxonomy" id="2030807"/>
    <lineage>
        <taxon>Bacteria</taxon>
        <taxon>Candidatus Aerophobota</taxon>
    </lineage>
</organism>
<evidence type="ECO:0008006" key="3">
    <source>
        <dbReference type="Google" id="ProtNLM"/>
    </source>
</evidence>
<dbReference type="InterPro" id="IPR018247">
    <property type="entry name" value="EF_Hand_1_Ca_BS"/>
</dbReference>
<evidence type="ECO:0000313" key="1">
    <source>
        <dbReference type="EMBL" id="PCI94531.1"/>
    </source>
</evidence>
<proteinExistence type="predicted"/>
<sequence>MTYYYISSALTPLEYGDTPDMTFHFLFEKYKENLSESDMKQLSVLRKKFDLMNIKRLLRHEEIDTRGNLDQKELEEALSTEGYFDQYVFDFLNRFDEDADKILNFPELLNRFFIDEEEKASGFLKNLLGNQRKWRLILTGYRTKKQKGDISKQLSFEDPFDPITAMILSQKDSPHFEAPEGSEELSEMLMTTKESPMQQFRRFAEFRFRKIKEIVEDRLFSLDYLIAYAVQVIILEDLHALSKEEGEKVLNTIVKDTS</sequence>
<protein>
    <recommendedName>
        <fullName evidence="3">DUF2764 family protein</fullName>
    </recommendedName>
</protein>
<reference evidence="2" key="1">
    <citation type="submission" date="2017-08" db="EMBL/GenBank/DDBJ databases">
        <title>A dynamic microbial community with high functional redundancy inhabits the cold, oxic subseafloor aquifer.</title>
        <authorList>
            <person name="Tully B.J."/>
            <person name="Wheat C.G."/>
            <person name="Glazer B.T."/>
            <person name="Huber J.A."/>
        </authorList>
    </citation>
    <scope>NUCLEOTIDE SEQUENCE [LARGE SCALE GENOMIC DNA]</scope>
</reference>
<accession>A0A2A4YIL5</accession>
<gene>
    <name evidence="1" type="ORF">COB11_03710</name>
</gene>
<evidence type="ECO:0000313" key="2">
    <source>
        <dbReference type="Proteomes" id="UP000217838"/>
    </source>
</evidence>
<comment type="caution">
    <text evidence="1">The sequence shown here is derived from an EMBL/GenBank/DDBJ whole genome shotgun (WGS) entry which is preliminary data.</text>
</comment>
<dbReference type="InterPro" id="IPR024492">
    <property type="entry name" value="DUF2764"/>
</dbReference>